<dbReference type="SUPFAM" id="SSF75005">
    <property type="entry name" value="Arabinanase/levansucrase/invertase"/>
    <property type="match status" value="1"/>
</dbReference>
<dbReference type="eggNOG" id="ENOG502QTQG">
    <property type="taxonomic scope" value="Eukaryota"/>
</dbReference>
<dbReference type="PANTHER" id="PTHR43301">
    <property type="entry name" value="ARABINAN ENDO-1,5-ALPHA-L-ARABINOSIDASE"/>
    <property type="match status" value="1"/>
</dbReference>
<accession>F4RQX7</accession>
<evidence type="ECO:0000256" key="6">
    <source>
        <dbReference type="ARBA" id="ARBA00023295"/>
    </source>
</evidence>
<comment type="catalytic activity">
    <reaction evidence="1 7">
        <text>Endohydrolysis of (1-&gt;5)-alpha-arabinofuranosidic linkages in (1-&gt;5)-arabinans.</text>
        <dbReference type="EC" id="3.2.1.99"/>
    </reaction>
</comment>
<comment type="similarity">
    <text evidence="3 7">Belongs to the glycosyl hydrolase 43 family.</text>
</comment>
<dbReference type="OrthoDB" id="195678at2759"/>
<dbReference type="AlphaFoldDB" id="F4RQX7"/>
<dbReference type="EMBL" id="GL883114">
    <property type="protein sequence ID" value="EGG05115.1"/>
    <property type="molecule type" value="Genomic_DNA"/>
</dbReference>
<dbReference type="RefSeq" id="XP_007411480.1">
    <property type="nucleotide sequence ID" value="XM_007411418.1"/>
</dbReference>
<protein>
    <recommendedName>
        <fullName evidence="4 7">Arabinan endo-1,5-alpha-L-arabinosidase</fullName>
        <ecNumber evidence="4 7">3.2.1.99</ecNumber>
    </recommendedName>
</protein>
<feature type="active site" description="Proton acceptor" evidence="8">
    <location>
        <position position="33"/>
    </location>
</feature>
<dbReference type="GO" id="GO:0046558">
    <property type="term" value="F:arabinan endo-1,5-alpha-L-arabinosidase activity"/>
    <property type="evidence" value="ECO:0007669"/>
    <property type="project" value="UniProtKB-EC"/>
</dbReference>
<dbReference type="Proteomes" id="UP000001072">
    <property type="component" value="Unassembled WGS sequence"/>
</dbReference>
<dbReference type="GeneID" id="18927594"/>
<feature type="active site" description="Proton donor" evidence="8">
    <location>
        <position position="200"/>
    </location>
</feature>
<keyword evidence="10" id="KW-0732">Signal</keyword>
<dbReference type="InParanoid" id="F4RQX7"/>
<dbReference type="KEGG" id="mlr:MELLADRAFT_36943"/>
<evidence type="ECO:0000313" key="11">
    <source>
        <dbReference type="EMBL" id="EGG05115.1"/>
    </source>
</evidence>
<dbReference type="HOGENOM" id="CLU_009397_5_0_1"/>
<dbReference type="Pfam" id="PF04616">
    <property type="entry name" value="Glyco_hydro_43"/>
    <property type="match status" value="1"/>
</dbReference>
<dbReference type="InterPro" id="IPR006710">
    <property type="entry name" value="Glyco_hydro_43"/>
</dbReference>
<evidence type="ECO:0000256" key="8">
    <source>
        <dbReference type="PIRSR" id="PIRSR606710-1"/>
    </source>
</evidence>
<dbReference type="EC" id="3.2.1.99" evidence="4 7"/>
<feature type="signal peptide" evidence="10">
    <location>
        <begin position="1"/>
        <end position="18"/>
    </location>
</feature>
<dbReference type="UniPathway" id="UPA00667"/>
<dbReference type="STRING" id="747676.F4RQX7"/>
<evidence type="ECO:0000313" key="12">
    <source>
        <dbReference type="Proteomes" id="UP000001072"/>
    </source>
</evidence>
<dbReference type="PIRSF" id="PIRSF026534">
    <property type="entry name" value="Endo_alpha-L-arabinosidase"/>
    <property type="match status" value="1"/>
</dbReference>
<evidence type="ECO:0000256" key="3">
    <source>
        <dbReference type="ARBA" id="ARBA00009865"/>
    </source>
</evidence>
<sequence>MILYLSIVVFLLFNHIKAYSQPGPCEGSCFAHDPSLVQHPNGTWFRFNTGNGIGIWKASALQGPWNYVGDALEGGSTMKMQGSNYLWAPDVTLVGTTYYMYYAVSKWGRKTSAIGVATSPTMEVGSWTDHGAIGIRSTARSPYNAIDPSLLISGNNSYLVFGSWNHGIYQVAMKSPPIKRIRSSVPTEVAYVPSGAHTGEGASMFQHDGWYYLLYSAGICCGYQDKKPAAGEEYKIVMCRSKSPTSGFLDKAGVDCLKGGGTTLLASHDNVYGPGGQGVIDTANGPLLYYHYTNPQNGIGDSDNVFGYNYLTFPDGWPAV</sequence>
<feature type="chain" id="PRO_5003315373" description="Arabinan endo-1,5-alpha-L-arabinosidase" evidence="10">
    <location>
        <begin position="19"/>
        <end position="320"/>
    </location>
</feature>
<evidence type="ECO:0000256" key="1">
    <source>
        <dbReference type="ARBA" id="ARBA00000375"/>
    </source>
</evidence>
<evidence type="ECO:0000256" key="2">
    <source>
        <dbReference type="ARBA" id="ARBA00004834"/>
    </source>
</evidence>
<keyword evidence="5 7" id="KW-0378">Hydrolase</keyword>
<evidence type="ECO:0000256" key="9">
    <source>
        <dbReference type="PIRSR" id="PIRSR606710-2"/>
    </source>
</evidence>
<dbReference type="InterPro" id="IPR016840">
    <property type="entry name" value="Glyco_hydro_43_endo_a_Ara-ase"/>
</dbReference>
<dbReference type="CDD" id="cd18831">
    <property type="entry name" value="GH43_AnAbnA-like"/>
    <property type="match status" value="1"/>
</dbReference>
<dbReference type="Gene3D" id="2.115.10.20">
    <property type="entry name" value="Glycosyl hydrolase domain, family 43"/>
    <property type="match status" value="1"/>
</dbReference>
<evidence type="ECO:0000256" key="10">
    <source>
        <dbReference type="SAM" id="SignalP"/>
    </source>
</evidence>
<evidence type="ECO:0000256" key="5">
    <source>
        <dbReference type="ARBA" id="ARBA00022801"/>
    </source>
</evidence>
<dbReference type="VEuPathDB" id="FungiDB:MELLADRAFT_36943"/>
<dbReference type="InterPro" id="IPR023296">
    <property type="entry name" value="Glyco_hydro_beta-prop_sf"/>
</dbReference>
<keyword evidence="6 7" id="KW-0326">Glycosidase</keyword>
<comment type="pathway">
    <text evidence="2 7">Glycan metabolism; L-arabinan degradation.</text>
</comment>
<evidence type="ECO:0000256" key="7">
    <source>
        <dbReference type="PIRNR" id="PIRNR026534"/>
    </source>
</evidence>
<keyword evidence="12" id="KW-1185">Reference proteome</keyword>
<evidence type="ECO:0000256" key="4">
    <source>
        <dbReference type="ARBA" id="ARBA00012586"/>
    </source>
</evidence>
<feature type="site" description="Important for catalytic activity, responsible for pKa modulation of the active site Glu and correct orientation of both the proton donor and substrate" evidence="9">
    <location>
        <position position="147"/>
    </location>
</feature>
<reference evidence="12" key="1">
    <citation type="journal article" date="2011" name="Proc. Natl. Acad. Sci. U.S.A.">
        <title>Obligate biotrophy features unraveled by the genomic analysis of rust fungi.</title>
        <authorList>
            <person name="Duplessis S."/>
            <person name="Cuomo C.A."/>
            <person name="Lin Y.-C."/>
            <person name="Aerts A."/>
            <person name="Tisserant E."/>
            <person name="Veneault-Fourrey C."/>
            <person name="Joly D.L."/>
            <person name="Hacquard S."/>
            <person name="Amselem J."/>
            <person name="Cantarel B.L."/>
            <person name="Chiu R."/>
            <person name="Coutinho P.M."/>
            <person name="Feau N."/>
            <person name="Field M."/>
            <person name="Frey P."/>
            <person name="Gelhaye E."/>
            <person name="Goldberg J."/>
            <person name="Grabherr M.G."/>
            <person name="Kodira C.D."/>
            <person name="Kohler A."/>
            <person name="Kuees U."/>
            <person name="Lindquist E.A."/>
            <person name="Lucas S.M."/>
            <person name="Mago R."/>
            <person name="Mauceli E."/>
            <person name="Morin E."/>
            <person name="Murat C."/>
            <person name="Pangilinan J.L."/>
            <person name="Park R."/>
            <person name="Pearson M."/>
            <person name="Quesneville H."/>
            <person name="Rouhier N."/>
            <person name="Sakthikumar S."/>
            <person name="Salamov A.A."/>
            <person name="Schmutz J."/>
            <person name="Selles B."/>
            <person name="Shapiro H."/>
            <person name="Tanguay P."/>
            <person name="Tuskan G.A."/>
            <person name="Henrissat B."/>
            <person name="Van de Peer Y."/>
            <person name="Rouze P."/>
            <person name="Ellis J.G."/>
            <person name="Dodds P.N."/>
            <person name="Schein J.E."/>
            <person name="Zhong S."/>
            <person name="Hamelin R.C."/>
            <person name="Grigoriev I.V."/>
            <person name="Szabo L.J."/>
            <person name="Martin F."/>
        </authorList>
    </citation>
    <scope>NUCLEOTIDE SEQUENCE [LARGE SCALE GENOMIC DNA]</scope>
    <source>
        <strain evidence="12">98AG31 / pathotype 3-4-7</strain>
    </source>
</reference>
<name>F4RQX7_MELLP</name>
<dbReference type="PANTHER" id="PTHR43301:SF3">
    <property type="entry name" value="ARABINAN ENDO-1,5-ALPHA-L-ARABINOSIDASE A-RELATED"/>
    <property type="match status" value="1"/>
</dbReference>
<organism evidence="12">
    <name type="scientific">Melampsora larici-populina (strain 98AG31 / pathotype 3-4-7)</name>
    <name type="common">Poplar leaf rust fungus</name>
    <dbReference type="NCBI Taxonomy" id="747676"/>
    <lineage>
        <taxon>Eukaryota</taxon>
        <taxon>Fungi</taxon>
        <taxon>Dikarya</taxon>
        <taxon>Basidiomycota</taxon>
        <taxon>Pucciniomycotina</taxon>
        <taxon>Pucciniomycetes</taxon>
        <taxon>Pucciniales</taxon>
        <taxon>Melampsoraceae</taxon>
        <taxon>Melampsora</taxon>
    </lineage>
</organism>
<dbReference type="GO" id="GO:0031222">
    <property type="term" value="P:arabinan catabolic process"/>
    <property type="evidence" value="ECO:0007669"/>
    <property type="project" value="UniProtKB-UniPathway"/>
</dbReference>
<dbReference type="InterPro" id="IPR050727">
    <property type="entry name" value="GH43_arabinanases"/>
</dbReference>
<proteinExistence type="inferred from homology"/>
<gene>
    <name evidence="11" type="ORF">MELLADRAFT_36943</name>
</gene>